<gene>
    <name evidence="2" type="ORF">B0T16DRAFT_458128</name>
</gene>
<accession>A0AA39Y6A7</accession>
<protein>
    <submittedName>
        <fullName evidence="2">Uncharacterized protein</fullName>
    </submittedName>
</protein>
<feature type="compositionally biased region" description="Low complexity" evidence="1">
    <location>
        <begin position="84"/>
        <end position="100"/>
    </location>
</feature>
<organism evidence="2 3">
    <name type="scientific">Cercophora newfieldiana</name>
    <dbReference type="NCBI Taxonomy" id="92897"/>
    <lineage>
        <taxon>Eukaryota</taxon>
        <taxon>Fungi</taxon>
        <taxon>Dikarya</taxon>
        <taxon>Ascomycota</taxon>
        <taxon>Pezizomycotina</taxon>
        <taxon>Sordariomycetes</taxon>
        <taxon>Sordariomycetidae</taxon>
        <taxon>Sordariales</taxon>
        <taxon>Lasiosphaeriaceae</taxon>
        <taxon>Cercophora</taxon>
    </lineage>
</organism>
<feature type="compositionally biased region" description="Low complexity" evidence="1">
    <location>
        <begin position="65"/>
        <end position="77"/>
    </location>
</feature>
<feature type="region of interest" description="Disordered" evidence="1">
    <location>
        <begin position="1"/>
        <end position="168"/>
    </location>
</feature>
<dbReference type="AlphaFoldDB" id="A0AA39Y6A7"/>
<keyword evidence="3" id="KW-1185">Reference proteome</keyword>
<proteinExistence type="predicted"/>
<evidence type="ECO:0000313" key="2">
    <source>
        <dbReference type="EMBL" id="KAK0646180.1"/>
    </source>
</evidence>
<dbReference type="Proteomes" id="UP001174936">
    <property type="component" value="Unassembled WGS sequence"/>
</dbReference>
<evidence type="ECO:0000256" key="1">
    <source>
        <dbReference type="SAM" id="MobiDB-lite"/>
    </source>
</evidence>
<reference evidence="2" key="1">
    <citation type="submission" date="2023-06" db="EMBL/GenBank/DDBJ databases">
        <title>Genome-scale phylogeny and comparative genomics of the fungal order Sordariales.</title>
        <authorList>
            <consortium name="Lawrence Berkeley National Laboratory"/>
            <person name="Hensen N."/>
            <person name="Bonometti L."/>
            <person name="Westerberg I."/>
            <person name="Brannstrom I.O."/>
            <person name="Guillou S."/>
            <person name="Cros-Aarteil S."/>
            <person name="Calhoun S."/>
            <person name="Haridas S."/>
            <person name="Kuo A."/>
            <person name="Mondo S."/>
            <person name="Pangilinan J."/>
            <person name="Riley R."/>
            <person name="Labutti K."/>
            <person name="Andreopoulos B."/>
            <person name="Lipzen A."/>
            <person name="Chen C."/>
            <person name="Yanf M."/>
            <person name="Daum C."/>
            <person name="Ng V."/>
            <person name="Clum A."/>
            <person name="Steindorff A."/>
            <person name="Ohm R."/>
            <person name="Martin F."/>
            <person name="Silar P."/>
            <person name="Natvig D."/>
            <person name="Lalanne C."/>
            <person name="Gautier V."/>
            <person name="Ament-Velasquez S.L."/>
            <person name="Kruys A."/>
            <person name="Hutchinson M.I."/>
            <person name="Powell A.J."/>
            <person name="Barry K."/>
            <person name="Miller A.N."/>
            <person name="Grigoriev I.V."/>
            <person name="Debuchy R."/>
            <person name="Gladieux P."/>
            <person name="Thoren M.H."/>
            <person name="Johannesson H."/>
        </authorList>
    </citation>
    <scope>NUCLEOTIDE SEQUENCE</scope>
    <source>
        <strain evidence="2">SMH2532-1</strain>
    </source>
</reference>
<evidence type="ECO:0000313" key="3">
    <source>
        <dbReference type="Proteomes" id="UP001174936"/>
    </source>
</evidence>
<name>A0AA39Y6A7_9PEZI</name>
<sequence>MPPVPVYTSSPITAAVKPSSVTPQTATPDDAQPDQPAEKSRPIPTPTPTRTTHLHGGPPPPQPGAVPRLPTATATATAPPPPSASTNYPPQQAPEPTAAPNYLGISQPPQMGIPAPGMSYGQSQRGTTTATTGSPGYQQNSGLDQYQSAQARNDSYRGGAEAEEDEGVWGSAVKWAQAAGKKLSEAETEVWKRINKE</sequence>
<feature type="compositionally biased region" description="Polar residues" evidence="1">
    <location>
        <begin position="120"/>
        <end position="153"/>
    </location>
</feature>
<comment type="caution">
    <text evidence="2">The sequence shown here is derived from an EMBL/GenBank/DDBJ whole genome shotgun (WGS) entry which is preliminary data.</text>
</comment>
<dbReference type="EMBL" id="JAULSV010000004">
    <property type="protein sequence ID" value="KAK0646180.1"/>
    <property type="molecule type" value="Genomic_DNA"/>
</dbReference>